<dbReference type="PANTHER" id="PTHR30050:SF4">
    <property type="entry name" value="ATP-BINDING PROTEIN RV3427C IN INSERTION SEQUENCE-RELATED"/>
    <property type="match status" value="1"/>
</dbReference>
<evidence type="ECO:0000313" key="3">
    <source>
        <dbReference type="Proteomes" id="UP000598633"/>
    </source>
</evidence>
<organism evidence="2 3">
    <name type="scientific">Candidatus Sulfomarinibacter kjeldsenii</name>
    <dbReference type="NCBI Taxonomy" id="2885994"/>
    <lineage>
        <taxon>Bacteria</taxon>
        <taxon>Pseudomonadati</taxon>
        <taxon>Acidobacteriota</taxon>
        <taxon>Thermoanaerobaculia</taxon>
        <taxon>Thermoanaerobaculales</taxon>
        <taxon>Candidatus Sulfomarinibacteraceae</taxon>
        <taxon>Candidatus Sulfomarinibacter</taxon>
    </lineage>
</organism>
<keyword evidence="2" id="KW-0547">Nucleotide-binding</keyword>
<name>A0A8J6Y7J9_9BACT</name>
<dbReference type="InterPro" id="IPR003593">
    <property type="entry name" value="AAA+_ATPase"/>
</dbReference>
<evidence type="ECO:0000313" key="2">
    <source>
        <dbReference type="EMBL" id="MBD3871104.1"/>
    </source>
</evidence>
<keyword evidence="2" id="KW-0067">ATP-binding</keyword>
<dbReference type="Gene3D" id="3.40.50.300">
    <property type="entry name" value="P-loop containing nucleotide triphosphate hydrolases"/>
    <property type="match status" value="1"/>
</dbReference>
<sequence length="251" mass="28431">MAKTETTETTETTCTLCEGTGWTLIEEEGVELVRRCECAEGRTRQRLLEQAGIPARYRHCTLDSFELWNPEDPTLAKTLRAVQEFVDLYPADDKGLLLMGSVGTGKTHLAVAALQQIMREKTPPVRGRFADFTALVLEIQMTFDGSGSSRDILRPLIEADLLVLDELGAGKTTPWVMDLLYYLVNTRYLEGRVTLFTTNFSDFARGQTESLTDRVSARIRSRLYEMCRRLELRGRDYRAERLASREGGLHL</sequence>
<dbReference type="AlphaFoldDB" id="A0A8J6Y7J9"/>
<evidence type="ECO:0000259" key="1">
    <source>
        <dbReference type="SMART" id="SM00382"/>
    </source>
</evidence>
<dbReference type="PANTHER" id="PTHR30050">
    <property type="entry name" value="CHROMOSOMAL REPLICATION INITIATOR PROTEIN DNAA"/>
    <property type="match status" value="1"/>
</dbReference>
<dbReference type="EMBL" id="JACXWA010000117">
    <property type="protein sequence ID" value="MBD3871104.1"/>
    <property type="molecule type" value="Genomic_DNA"/>
</dbReference>
<dbReference type="InterPro" id="IPR002611">
    <property type="entry name" value="IstB_ATP-bd"/>
</dbReference>
<dbReference type="CDD" id="cd00009">
    <property type="entry name" value="AAA"/>
    <property type="match status" value="1"/>
</dbReference>
<dbReference type="GO" id="GO:0005524">
    <property type="term" value="F:ATP binding"/>
    <property type="evidence" value="ECO:0007669"/>
    <property type="project" value="UniProtKB-KW"/>
</dbReference>
<dbReference type="Proteomes" id="UP000598633">
    <property type="component" value="Unassembled WGS sequence"/>
</dbReference>
<dbReference type="GO" id="GO:0006260">
    <property type="term" value="P:DNA replication"/>
    <property type="evidence" value="ECO:0007669"/>
    <property type="project" value="TreeGrafter"/>
</dbReference>
<reference evidence="2 3" key="1">
    <citation type="submission" date="2020-08" db="EMBL/GenBank/DDBJ databases">
        <title>Acidobacteriota in marine sediments use diverse sulfur dissimilation pathways.</title>
        <authorList>
            <person name="Wasmund K."/>
        </authorList>
    </citation>
    <scope>NUCLEOTIDE SEQUENCE [LARGE SCALE GENOMIC DNA]</scope>
    <source>
        <strain evidence="2">MAG AM3-A</strain>
    </source>
</reference>
<dbReference type="Pfam" id="PF01695">
    <property type="entry name" value="IstB_IS21"/>
    <property type="match status" value="1"/>
</dbReference>
<accession>A0A8J6Y7J9</accession>
<proteinExistence type="predicted"/>
<dbReference type="SUPFAM" id="SSF52540">
    <property type="entry name" value="P-loop containing nucleoside triphosphate hydrolases"/>
    <property type="match status" value="1"/>
</dbReference>
<feature type="domain" description="AAA+ ATPase" evidence="1">
    <location>
        <begin position="92"/>
        <end position="222"/>
    </location>
</feature>
<comment type="caution">
    <text evidence="2">The sequence shown here is derived from an EMBL/GenBank/DDBJ whole genome shotgun (WGS) entry which is preliminary data.</text>
</comment>
<dbReference type="SMART" id="SM00382">
    <property type="entry name" value="AAA"/>
    <property type="match status" value="1"/>
</dbReference>
<protein>
    <submittedName>
        <fullName evidence="2">ATP-binding protein</fullName>
    </submittedName>
</protein>
<gene>
    <name evidence="2" type="ORF">IFJ97_07090</name>
</gene>
<dbReference type="InterPro" id="IPR027417">
    <property type="entry name" value="P-loop_NTPase"/>
</dbReference>